<name>A0A2P2N0M3_RHIMU</name>
<accession>A0A2P2N0M3</accession>
<evidence type="ECO:0000313" key="1">
    <source>
        <dbReference type="EMBL" id="MBX36037.1"/>
    </source>
</evidence>
<proteinExistence type="predicted"/>
<organism evidence="1">
    <name type="scientific">Rhizophora mucronata</name>
    <name type="common">Asiatic mangrove</name>
    <dbReference type="NCBI Taxonomy" id="61149"/>
    <lineage>
        <taxon>Eukaryota</taxon>
        <taxon>Viridiplantae</taxon>
        <taxon>Streptophyta</taxon>
        <taxon>Embryophyta</taxon>
        <taxon>Tracheophyta</taxon>
        <taxon>Spermatophyta</taxon>
        <taxon>Magnoliopsida</taxon>
        <taxon>eudicotyledons</taxon>
        <taxon>Gunneridae</taxon>
        <taxon>Pentapetalae</taxon>
        <taxon>rosids</taxon>
        <taxon>fabids</taxon>
        <taxon>Malpighiales</taxon>
        <taxon>Rhizophoraceae</taxon>
        <taxon>Rhizophora</taxon>
    </lineage>
</organism>
<reference evidence="1" key="1">
    <citation type="submission" date="2018-02" db="EMBL/GenBank/DDBJ databases">
        <title>Rhizophora mucronata_Transcriptome.</title>
        <authorList>
            <person name="Meera S.P."/>
            <person name="Sreeshan A."/>
            <person name="Augustine A."/>
        </authorList>
    </citation>
    <scope>NUCLEOTIDE SEQUENCE</scope>
    <source>
        <tissue evidence="1">Leaf</tissue>
    </source>
</reference>
<dbReference type="AlphaFoldDB" id="A0A2P2N0M3"/>
<protein>
    <submittedName>
        <fullName evidence="1">Uncharacterized protein</fullName>
    </submittedName>
</protein>
<dbReference type="EMBL" id="GGEC01055553">
    <property type="protein sequence ID" value="MBX36037.1"/>
    <property type="molecule type" value="Transcribed_RNA"/>
</dbReference>
<sequence length="114" mass="12594">MYFTDGLAPPGGRAVPITTAAAAGLSHVLNGILSDHPNAALLSRRTHQYLVRSMNLVIRKYSIFEHEPPRPPSLTVIYPFVQNSGDTPAHAAVIHLRIPRFSARSFRNLIRVDI</sequence>